<dbReference type="GO" id="GO:0002949">
    <property type="term" value="P:tRNA threonylcarbamoyladenosine modification"/>
    <property type="evidence" value="ECO:0007669"/>
    <property type="project" value="InterPro"/>
</dbReference>
<dbReference type="EMBL" id="MWQY01000014">
    <property type="protein sequence ID" value="ORC34225.1"/>
    <property type="molecule type" value="Genomic_DNA"/>
</dbReference>
<evidence type="ECO:0000313" key="2">
    <source>
        <dbReference type="EMBL" id="ORC34225.1"/>
    </source>
</evidence>
<proteinExistence type="predicted"/>
<comment type="caution">
    <text evidence="2">The sequence shown here is derived from an EMBL/GenBank/DDBJ whole genome shotgun (WGS) entry which is preliminary data.</text>
</comment>
<dbReference type="Pfam" id="PF00814">
    <property type="entry name" value="TsaD"/>
    <property type="match status" value="1"/>
</dbReference>
<reference evidence="2 3" key="1">
    <citation type="submission" date="2017-03" db="EMBL/GenBank/DDBJ databases">
        <title>Draft Genome sequence of Marispirochaeta sp. strain JC444.</title>
        <authorList>
            <person name="Shivani Y."/>
            <person name="Subhash Y."/>
            <person name="Sasikala C."/>
            <person name="Ramana C."/>
        </authorList>
    </citation>
    <scope>NUCLEOTIDE SEQUENCE [LARGE SCALE GENOMIC DNA]</scope>
    <source>
        <strain evidence="2 3">JC444</strain>
    </source>
</reference>
<dbReference type="GO" id="GO:0016740">
    <property type="term" value="F:transferase activity"/>
    <property type="evidence" value="ECO:0007669"/>
    <property type="project" value="UniProtKB-KW"/>
</dbReference>
<dbReference type="InterPro" id="IPR022496">
    <property type="entry name" value="T6A_TsaB"/>
</dbReference>
<dbReference type="NCBIfam" id="TIGR03725">
    <property type="entry name" value="T6A_YeaZ"/>
    <property type="match status" value="1"/>
</dbReference>
<evidence type="ECO:0000313" key="3">
    <source>
        <dbReference type="Proteomes" id="UP000192343"/>
    </source>
</evidence>
<dbReference type="AlphaFoldDB" id="A0A1Y1RW01"/>
<sequence length="262" mass="27747">MDRSPSRVALPVPAGPAGGCSALGRQACHGRNYRRTEPLMKILAFDTSGPVLSVALETPRGRYALIRDIGLRHGEILASLIQQLCTDGETSIRDLDLIVCARGPGSFTGLRIGMSLAKGLSAGSGVPLVSLPVPDILVHPYSFYASPVIPVIDAKKGRFYGACYIGGTRKSEYFDLDAETIVRRYNSAEGILIAGPDAELFKSGLSETGNVSFAPYSPTAVFDMLSMGPVQLETTGPDAPGQGPLYIRKSEAELGMEKDNGG</sequence>
<dbReference type="InterPro" id="IPR043129">
    <property type="entry name" value="ATPase_NBD"/>
</dbReference>
<dbReference type="CDD" id="cd24032">
    <property type="entry name" value="ASKHA_NBD_TsaB"/>
    <property type="match status" value="1"/>
</dbReference>
<keyword evidence="2" id="KW-0808">Transferase</keyword>
<name>A0A1Y1RW01_9SPIO</name>
<dbReference type="Proteomes" id="UP000192343">
    <property type="component" value="Unassembled WGS sequence"/>
</dbReference>
<accession>A0A1Y1RW01</accession>
<dbReference type="Gene3D" id="3.30.420.40">
    <property type="match status" value="2"/>
</dbReference>
<organism evidence="2 3">
    <name type="scientific">Marispirochaeta aestuarii</name>
    <dbReference type="NCBI Taxonomy" id="1963862"/>
    <lineage>
        <taxon>Bacteria</taxon>
        <taxon>Pseudomonadati</taxon>
        <taxon>Spirochaetota</taxon>
        <taxon>Spirochaetia</taxon>
        <taxon>Spirochaetales</taxon>
        <taxon>Spirochaetaceae</taxon>
        <taxon>Marispirochaeta</taxon>
    </lineage>
</organism>
<feature type="domain" description="Gcp-like" evidence="1">
    <location>
        <begin position="72"/>
        <end position="181"/>
    </location>
</feature>
<dbReference type="STRING" id="1963862.B4O97_13000"/>
<evidence type="ECO:0000259" key="1">
    <source>
        <dbReference type="Pfam" id="PF00814"/>
    </source>
</evidence>
<dbReference type="SUPFAM" id="SSF53067">
    <property type="entry name" value="Actin-like ATPase domain"/>
    <property type="match status" value="2"/>
</dbReference>
<dbReference type="InterPro" id="IPR000905">
    <property type="entry name" value="Gcp-like_dom"/>
</dbReference>
<protein>
    <submittedName>
        <fullName evidence="2">tRNA (Adenosine(37)-N6)-threonylcarbamoyltransferase complex dimerization subunit type 1 TsaB</fullName>
    </submittedName>
</protein>
<keyword evidence="3" id="KW-1185">Reference proteome</keyword>
<gene>
    <name evidence="2" type="ORF">B4O97_13000</name>
</gene>